<dbReference type="RefSeq" id="XP_067920983.1">
    <property type="nucleotide sequence ID" value="XM_068067035.1"/>
</dbReference>
<evidence type="ECO:0000313" key="3">
    <source>
        <dbReference type="Proteomes" id="UP000221165"/>
    </source>
</evidence>
<protein>
    <submittedName>
        <fullName evidence="2">Uncharacterized protein</fullName>
    </submittedName>
</protein>
<evidence type="ECO:0000256" key="1">
    <source>
        <dbReference type="SAM" id="MobiDB-lite"/>
    </source>
</evidence>
<comment type="caution">
    <text evidence="2">The sequence shown here is derived from an EMBL/GenBank/DDBJ whole genome shotgun (WGS) entry which is preliminary data.</text>
</comment>
<feature type="region of interest" description="Disordered" evidence="1">
    <location>
        <begin position="62"/>
        <end position="84"/>
    </location>
</feature>
<dbReference type="VEuPathDB" id="ToxoDB:CSUI_006885"/>
<feature type="compositionally biased region" description="Polar residues" evidence="1">
    <location>
        <begin position="73"/>
        <end position="84"/>
    </location>
</feature>
<reference evidence="2 3" key="1">
    <citation type="journal article" date="2017" name="Int. J. Parasitol.">
        <title>The genome of the protozoan parasite Cystoisospora suis and a reverse vaccinology approach to identify vaccine candidates.</title>
        <authorList>
            <person name="Palmieri N."/>
            <person name="Shrestha A."/>
            <person name="Ruttkowski B."/>
            <person name="Beck T."/>
            <person name="Vogl C."/>
            <person name="Tomley F."/>
            <person name="Blake D.P."/>
            <person name="Joachim A."/>
        </authorList>
    </citation>
    <scope>NUCLEOTIDE SEQUENCE [LARGE SCALE GENOMIC DNA]</scope>
    <source>
        <strain evidence="2 3">Wien I</strain>
    </source>
</reference>
<proteinExistence type="predicted"/>
<gene>
    <name evidence="2" type="ORF">CSUI_006885</name>
</gene>
<sequence length="84" mass="8928">MLLVLRSRWRKTGSHKDALVLGGLLGRCFPPGCGTAPRSYASYTVLNDFTATACRAFCGSPTLGTPDRPHLSSDPTETATASDK</sequence>
<keyword evidence="3" id="KW-1185">Reference proteome</keyword>
<organism evidence="2 3">
    <name type="scientific">Cystoisospora suis</name>
    <dbReference type="NCBI Taxonomy" id="483139"/>
    <lineage>
        <taxon>Eukaryota</taxon>
        <taxon>Sar</taxon>
        <taxon>Alveolata</taxon>
        <taxon>Apicomplexa</taxon>
        <taxon>Conoidasida</taxon>
        <taxon>Coccidia</taxon>
        <taxon>Eucoccidiorida</taxon>
        <taxon>Eimeriorina</taxon>
        <taxon>Sarcocystidae</taxon>
        <taxon>Cystoisospora</taxon>
    </lineage>
</organism>
<dbReference type="Proteomes" id="UP000221165">
    <property type="component" value="Unassembled WGS sequence"/>
</dbReference>
<dbReference type="AlphaFoldDB" id="A0A2C6JXX9"/>
<accession>A0A2C6JXX9</accession>
<dbReference type="GeneID" id="94430246"/>
<dbReference type="EMBL" id="MIGC01003542">
    <property type="protein sequence ID" value="PHJ19281.1"/>
    <property type="molecule type" value="Genomic_DNA"/>
</dbReference>
<name>A0A2C6JXX9_9APIC</name>
<feature type="non-terminal residue" evidence="2">
    <location>
        <position position="84"/>
    </location>
</feature>
<evidence type="ECO:0000313" key="2">
    <source>
        <dbReference type="EMBL" id="PHJ19281.1"/>
    </source>
</evidence>